<dbReference type="Gene3D" id="2.40.170.20">
    <property type="entry name" value="TonB-dependent receptor, beta-barrel domain"/>
    <property type="match status" value="1"/>
</dbReference>
<dbReference type="EMBL" id="CP045997">
    <property type="protein sequence ID" value="QHV95838.1"/>
    <property type="molecule type" value="Genomic_DNA"/>
</dbReference>
<dbReference type="Proteomes" id="UP000464577">
    <property type="component" value="Chromosome"/>
</dbReference>
<dbReference type="Gene3D" id="2.60.40.1120">
    <property type="entry name" value="Carboxypeptidase-like, regulatory domain"/>
    <property type="match status" value="1"/>
</dbReference>
<evidence type="ECO:0000256" key="6">
    <source>
        <dbReference type="ARBA" id="ARBA00023237"/>
    </source>
</evidence>
<proteinExistence type="inferred from homology"/>
<dbReference type="Pfam" id="PF07715">
    <property type="entry name" value="Plug"/>
    <property type="match status" value="1"/>
</dbReference>
<evidence type="ECO:0000313" key="10">
    <source>
        <dbReference type="Proteomes" id="UP000464577"/>
    </source>
</evidence>
<protein>
    <submittedName>
        <fullName evidence="9">SusC/RagA family TonB-linked outer membrane protein</fullName>
    </submittedName>
</protein>
<feature type="domain" description="TonB-dependent receptor plug" evidence="8">
    <location>
        <begin position="132"/>
        <end position="230"/>
    </location>
</feature>
<reference evidence="9 10" key="1">
    <citation type="submission" date="2019-11" db="EMBL/GenBank/DDBJ databases">
        <title>Spirosoma endbachense sp. nov., isolated from a natural salt meadow.</title>
        <authorList>
            <person name="Rojas J."/>
            <person name="Ambika Manirajan B."/>
            <person name="Ratering S."/>
            <person name="Suarez C."/>
            <person name="Geissler-Plaum R."/>
            <person name="Schnell S."/>
        </authorList>
    </citation>
    <scope>NUCLEOTIDE SEQUENCE [LARGE SCALE GENOMIC DNA]</scope>
    <source>
        <strain evidence="9 10">I-24</strain>
    </source>
</reference>
<comment type="similarity">
    <text evidence="7">Belongs to the TonB-dependent receptor family.</text>
</comment>
<evidence type="ECO:0000313" key="9">
    <source>
        <dbReference type="EMBL" id="QHV95838.1"/>
    </source>
</evidence>
<dbReference type="Pfam" id="PF13715">
    <property type="entry name" value="CarbopepD_reg_2"/>
    <property type="match status" value="1"/>
</dbReference>
<evidence type="ECO:0000256" key="4">
    <source>
        <dbReference type="ARBA" id="ARBA00022692"/>
    </source>
</evidence>
<dbReference type="KEGG" id="senf:GJR95_12815"/>
<dbReference type="InterPro" id="IPR037066">
    <property type="entry name" value="Plug_dom_sf"/>
</dbReference>
<dbReference type="NCBIfam" id="TIGR04056">
    <property type="entry name" value="OMP_RagA_SusC"/>
    <property type="match status" value="1"/>
</dbReference>
<dbReference type="PROSITE" id="PS52016">
    <property type="entry name" value="TONB_DEPENDENT_REC_3"/>
    <property type="match status" value="1"/>
</dbReference>
<comment type="subcellular location">
    <subcellularLocation>
        <location evidence="1 7">Cell outer membrane</location>
        <topology evidence="1 7">Multi-pass membrane protein</topology>
    </subcellularLocation>
</comment>
<dbReference type="InterPro" id="IPR023996">
    <property type="entry name" value="TonB-dep_OMP_SusC/RagA"/>
</dbReference>
<evidence type="ECO:0000256" key="1">
    <source>
        <dbReference type="ARBA" id="ARBA00004571"/>
    </source>
</evidence>
<gene>
    <name evidence="9" type="ORF">GJR95_12815</name>
</gene>
<sequence>MRQNATYPCGRHYGQFRLPLFLLLLSYLLVGSQTFAQGRFVKGKVSDAKSNGLPGVSIIIKGSNNGTTTDANGDYSLAVPSAEAVLTYSYIGFDPQSIAVGNQTVINVLLAENTAQLNEVIVTALGIKKEARTVGYTAQEIGGDQLTKAREPNPINGLTGKIAGLTVSPSAELLGRPQLILRGNSDLLFVVDGVPINSDTWNVSADDIETYTVLKGPNAAALYGFRGQNGAILVTTKKGTKDKRKVAVEFNSSTMFDPGYLAIPERQSEYGFGSNYQYAYANNLYDVGNPNRRANIWGPRFEGQNVPQYDSPIDPATGIRQGTPWVARGANNFRDFMQTGMLSNNNIAISSSGEKYDLRMSISNNYQKGMVPNTRLNVTNFNLSTGINFTERLKFDGSLNMSLQNSPNIPQSSSGPESETYIFQVYGSSSWSVNDMRDYYKAPLGVPGVQQYYAEYGRGNNPYFVAYEWLYEHRKTDIYGYARLNYKINDFLNLSARTQVTTWNQLRSEKVPYSAITYKIPDLRLGDYREDRRNLFENNTDLLLTFNKQVSKDFHVSAVLGGNARTFNYNSSWATTDFLIVPGVYDFSNSKNPVQAYNWRSDMSVLSAYATTDLTYKNFVTLGLTGRFDKLSTLPAANRTIFYPSAALSTVVTDYLKLPEAISFLKLRASYADVKGGNTMSTIGSAYQQVTGNSVSTLLGYGTEVTTAYDGPSYVNQNTYTISKPYNNLPAAGFTSSLANPNLQSFNVESYEYGFDAKFLRNRLSLDVTHFSSINGPQIFPLPVASSSGYSSQIANAVTTQKRGWEISLTGSVLKNPNGLNWDVLANWSTYKETLKSIYGNETSIYLAGPNHVFTVGDRLDGYYSYNYLRSPDGQIIQSSTGTPLTRPTGTNTLQFMGYTNPDYVWALNNKFSYKGFNFSFQFDGRVGGVIRDQVYAYALNAGNQVETVQGDLGAARLKEWQSTALGTTSPTAAYVGPGVMVASGSVKFDANGNISNMSELQFAPNNKAVTVQTYVQGIYNSGIEEPYMVSKTYGKLREVILGYTFTGTMLPRFIKAANVSFVGRNLLYFAQRKDFDLDQYAQGYSASTQNTLKNPSLQSATTRRLGFNINLTF</sequence>
<dbReference type="InterPro" id="IPR008969">
    <property type="entry name" value="CarboxyPept-like_regulatory"/>
</dbReference>
<dbReference type="SUPFAM" id="SSF49464">
    <property type="entry name" value="Carboxypeptidase regulatory domain-like"/>
    <property type="match status" value="1"/>
</dbReference>
<keyword evidence="4 7" id="KW-0812">Transmembrane</keyword>
<evidence type="ECO:0000256" key="2">
    <source>
        <dbReference type="ARBA" id="ARBA00022448"/>
    </source>
</evidence>
<evidence type="ECO:0000256" key="5">
    <source>
        <dbReference type="ARBA" id="ARBA00023136"/>
    </source>
</evidence>
<name>A0A6P1VTV6_9BACT</name>
<dbReference type="Gene3D" id="2.170.130.10">
    <property type="entry name" value="TonB-dependent receptor, plug domain"/>
    <property type="match status" value="1"/>
</dbReference>
<dbReference type="RefSeq" id="WP_162386245.1">
    <property type="nucleotide sequence ID" value="NZ_CP045997.1"/>
</dbReference>
<organism evidence="9 10">
    <name type="scientific">Spirosoma endbachense</name>
    <dbReference type="NCBI Taxonomy" id="2666025"/>
    <lineage>
        <taxon>Bacteria</taxon>
        <taxon>Pseudomonadati</taxon>
        <taxon>Bacteroidota</taxon>
        <taxon>Cytophagia</taxon>
        <taxon>Cytophagales</taxon>
        <taxon>Cytophagaceae</taxon>
        <taxon>Spirosoma</taxon>
    </lineage>
</organism>
<dbReference type="InterPro" id="IPR036942">
    <property type="entry name" value="Beta-barrel_TonB_sf"/>
</dbReference>
<evidence type="ECO:0000256" key="3">
    <source>
        <dbReference type="ARBA" id="ARBA00022452"/>
    </source>
</evidence>
<dbReference type="GO" id="GO:0009279">
    <property type="term" value="C:cell outer membrane"/>
    <property type="evidence" value="ECO:0007669"/>
    <property type="project" value="UniProtKB-SubCell"/>
</dbReference>
<dbReference type="AlphaFoldDB" id="A0A6P1VTV6"/>
<evidence type="ECO:0000256" key="7">
    <source>
        <dbReference type="PROSITE-ProRule" id="PRU01360"/>
    </source>
</evidence>
<keyword evidence="2 7" id="KW-0813">Transport</keyword>
<accession>A0A6P1VTV6</accession>
<keyword evidence="10" id="KW-1185">Reference proteome</keyword>
<evidence type="ECO:0000259" key="8">
    <source>
        <dbReference type="Pfam" id="PF07715"/>
    </source>
</evidence>
<dbReference type="InterPro" id="IPR012910">
    <property type="entry name" value="Plug_dom"/>
</dbReference>
<dbReference type="SUPFAM" id="SSF56935">
    <property type="entry name" value="Porins"/>
    <property type="match status" value="1"/>
</dbReference>
<dbReference type="InterPro" id="IPR039426">
    <property type="entry name" value="TonB-dep_rcpt-like"/>
</dbReference>
<keyword evidence="5 7" id="KW-0472">Membrane</keyword>
<keyword evidence="6 7" id="KW-0998">Cell outer membrane</keyword>
<keyword evidence="3 7" id="KW-1134">Transmembrane beta strand</keyword>